<evidence type="ECO:0000313" key="2">
    <source>
        <dbReference type="EMBL" id="ADN12412.1"/>
    </source>
</evidence>
<dbReference type="RefSeq" id="WP_013320522.1">
    <property type="nucleotide sequence ID" value="NC_014501.1"/>
</dbReference>
<keyword evidence="1" id="KW-0812">Transmembrane</keyword>
<dbReference type="EMBL" id="CP002198">
    <property type="protein sequence ID" value="ADN12412.1"/>
    <property type="molecule type" value="Genomic_DNA"/>
</dbReference>
<dbReference type="Proteomes" id="UP000008206">
    <property type="component" value="Chromosome"/>
</dbReference>
<gene>
    <name evidence="2" type="ordered locus">Cyan7822_0366</name>
</gene>
<keyword evidence="3" id="KW-1185">Reference proteome</keyword>
<name>E0U676_GLOV7</name>
<evidence type="ECO:0000313" key="3">
    <source>
        <dbReference type="Proteomes" id="UP000008206"/>
    </source>
</evidence>
<feature type="transmembrane region" description="Helical" evidence="1">
    <location>
        <begin position="234"/>
        <end position="256"/>
    </location>
</feature>
<sequence>MMKNKEIRNFFIYLVLDMITVSSLVYNPSIILAKSSPSMPSPEMSKPGVSSPNLSTNWKIFKDDENGPYKTFKKSLKKLINTIEQEKTKPPEIKLFEDAFDATKKLQEEYKNLVNTRNSNNELKQIITNEEIPIINQRLKEINQVLEPISSVEKLSTKTSNAKLQNIQSNIFKLEKKESDGKWGTDTSNAYIIYLFKKMDYISETLFQGSSSLATITVEHQSSTTRPPEKANPLFIYILIGIPIGIPIGIFIGRFISKTKPKNGEHTIFVKASPKVTIIPGFQHLLKKITCKIGMLSKNNGEETKDISIGSNETVIIKNQSLPEKIEPLKYKVETIQSSLPEKIEPLEGKLKFRQNSLSTRRKPVNKKREYMLSKNIKSVQARQHLDSQKIEALEEQLKSVQARQHLDSQKIEALEEQLKSVQARQHLDSQKIEALEEQLKSVQARQHLDSQKIEALEGKVDSNFEGKDFTKTFETLLPPPPEIKISPSADLLSKYQQQNLSNSEYTTVTLTTESREESYGKAGKGKQFIFERNNEGKFWIVTDQQGQNTYYWLFLSYDLDIELYKDIINASFTKTIKSLSGNKNKWTLKTPARVKPYEEGEQKWELDTKNKGEIEYIRFY</sequence>
<evidence type="ECO:0000256" key="1">
    <source>
        <dbReference type="SAM" id="Phobius"/>
    </source>
</evidence>
<dbReference type="HOGENOM" id="CLU_439868_0_0_3"/>
<accession>E0U676</accession>
<keyword evidence="1" id="KW-1133">Transmembrane helix</keyword>
<dbReference type="KEGG" id="cyj:Cyan7822_0366"/>
<dbReference type="AlphaFoldDB" id="E0U676"/>
<dbReference type="STRING" id="497965.Cyan7822_0366"/>
<reference evidence="3" key="1">
    <citation type="journal article" date="2011" name="MBio">
        <title>Novel metabolic attributes of the genus Cyanothece, comprising a group of unicellular nitrogen-fixing Cyanobacteria.</title>
        <authorList>
            <person name="Bandyopadhyay A."/>
            <person name="Elvitigala T."/>
            <person name="Welsh E."/>
            <person name="Stockel J."/>
            <person name="Liberton M."/>
            <person name="Min H."/>
            <person name="Sherman L.A."/>
            <person name="Pakrasi H.B."/>
        </authorList>
    </citation>
    <scope>NUCLEOTIDE SEQUENCE [LARGE SCALE GENOMIC DNA]</scope>
    <source>
        <strain evidence="3">PCC 7822</strain>
    </source>
</reference>
<proteinExistence type="predicted"/>
<keyword evidence="1" id="KW-0472">Membrane</keyword>
<organism evidence="2 3">
    <name type="scientific">Gloeothece verrucosa (strain PCC 7822)</name>
    <name type="common">Cyanothece sp. (strain PCC 7822)</name>
    <dbReference type="NCBI Taxonomy" id="497965"/>
    <lineage>
        <taxon>Bacteria</taxon>
        <taxon>Bacillati</taxon>
        <taxon>Cyanobacteriota</taxon>
        <taxon>Cyanophyceae</taxon>
        <taxon>Oscillatoriophycideae</taxon>
        <taxon>Chroococcales</taxon>
        <taxon>Aphanothecaceae</taxon>
        <taxon>Gloeothece</taxon>
        <taxon>Gloeothece verrucosa</taxon>
    </lineage>
</organism>
<protein>
    <submittedName>
        <fullName evidence="2">Uncharacterized protein</fullName>
    </submittedName>
</protein>